<keyword evidence="10" id="KW-1185">Reference proteome</keyword>
<dbReference type="Gene3D" id="1.20.5.100">
    <property type="entry name" value="Cytochrome c1, transmembrane anchor, C-terminal"/>
    <property type="match status" value="1"/>
</dbReference>
<name>A0ABW4MSZ0_9BACI</name>
<protein>
    <recommendedName>
        <fullName evidence="3 7">UDP-glucose 6-dehydrogenase</fullName>
        <ecNumber evidence="3 7">1.1.1.22</ecNumber>
    </recommendedName>
</protein>
<dbReference type="RefSeq" id="WP_388038727.1">
    <property type="nucleotide sequence ID" value="NZ_JBHUEK010000018.1"/>
</dbReference>
<evidence type="ECO:0000256" key="5">
    <source>
        <dbReference type="ARBA" id="ARBA00023027"/>
    </source>
</evidence>
<keyword evidence="4 7" id="KW-0560">Oxidoreductase</keyword>
<evidence type="ECO:0000256" key="1">
    <source>
        <dbReference type="ARBA" id="ARBA00004701"/>
    </source>
</evidence>
<evidence type="ECO:0000256" key="3">
    <source>
        <dbReference type="ARBA" id="ARBA00012954"/>
    </source>
</evidence>
<keyword evidence="5 7" id="KW-0520">NAD</keyword>
<dbReference type="PIRSF" id="PIRSF000124">
    <property type="entry name" value="UDPglc_GDPman_dh"/>
    <property type="match status" value="1"/>
</dbReference>
<evidence type="ECO:0000256" key="6">
    <source>
        <dbReference type="ARBA" id="ARBA00047473"/>
    </source>
</evidence>
<dbReference type="PANTHER" id="PTHR43750">
    <property type="entry name" value="UDP-GLUCOSE 6-DEHYDROGENASE TUAD"/>
    <property type="match status" value="1"/>
</dbReference>
<dbReference type="InterPro" id="IPR036291">
    <property type="entry name" value="NAD(P)-bd_dom_sf"/>
</dbReference>
<dbReference type="InterPro" id="IPR028357">
    <property type="entry name" value="UDPglc_DH_bac"/>
</dbReference>
<dbReference type="InterPro" id="IPR001732">
    <property type="entry name" value="UDP-Glc/GDP-Man_DH_N"/>
</dbReference>
<dbReference type="Gene3D" id="3.40.50.720">
    <property type="entry name" value="NAD(P)-binding Rossmann-like Domain"/>
    <property type="match status" value="2"/>
</dbReference>
<reference evidence="10" key="1">
    <citation type="journal article" date="2019" name="Int. J. Syst. Evol. Microbiol.">
        <title>The Global Catalogue of Microorganisms (GCM) 10K type strain sequencing project: providing services to taxonomists for standard genome sequencing and annotation.</title>
        <authorList>
            <consortium name="The Broad Institute Genomics Platform"/>
            <consortium name="The Broad Institute Genome Sequencing Center for Infectious Disease"/>
            <person name="Wu L."/>
            <person name="Ma J."/>
        </authorList>
    </citation>
    <scope>NUCLEOTIDE SEQUENCE [LARGE SCALE GENOMIC DNA]</scope>
    <source>
        <strain evidence="10">CCUG 15531</strain>
    </source>
</reference>
<dbReference type="Pfam" id="PF03721">
    <property type="entry name" value="UDPG_MGDP_dh_N"/>
    <property type="match status" value="1"/>
</dbReference>
<proteinExistence type="inferred from homology"/>
<comment type="caution">
    <text evidence="9">The sequence shown here is derived from an EMBL/GenBank/DDBJ whole genome shotgun (WGS) entry which is preliminary data.</text>
</comment>
<dbReference type="PANTHER" id="PTHR43750:SF4">
    <property type="entry name" value="UDP-GLUCOSE 6-DEHYDROGENASE YWQF"/>
    <property type="match status" value="1"/>
</dbReference>
<dbReference type="SUPFAM" id="SSF48179">
    <property type="entry name" value="6-phosphogluconate dehydrogenase C-terminal domain-like"/>
    <property type="match status" value="1"/>
</dbReference>
<dbReference type="SUPFAM" id="SSF52413">
    <property type="entry name" value="UDP-glucose/GDP-mannose dehydrogenase C-terminal domain"/>
    <property type="match status" value="1"/>
</dbReference>
<dbReference type="SMART" id="SM00984">
    <property type="entry name" value="UDPG_MGDP_dh_C"/>
    <property type="match status" value="1"/>
</dbReference>
<comment type="catalytic activity">
    <reaction evidence="6 7">
        <text>UDP-alpha-D-glucose + 2 NAD(+) + H2O = UDP-alpha-D-glucuronate + 2 NADH + 3 H(+)</text>
        <dbReference type="Rhea" id="RHEA:23596"/>
        <dbReference type="ChEBI" id="CHEBI:15377"/>
        <dbReference type="ChEBI" id="CHEBI:15378"/>
        <dbReference type="ChEBI" id="CHEBI:57540"/>
        <dbReference type="ChEBI" id="CHEBI:57945"/>
        <dbReference type="ChEBI" id="CHEBI:58052"/>
        <dbReference type="ChEBI" id="CHEBI:58885"/>
        <dbReference type="EC" id="1.1.1.22"/>
    </reaction>
</comment>
<dbReference type="InterPro" id="IPR008927">
    <property type="entry name" value="6-PGluconate_DH-like_C_sf"/>
</dbReference>
<evidence type="ECO:0000259" key="8">
    <source>
        <dbReference type="SMART" id="SM00984"/>
    </source>
</evidence>
<comment type="similarity">
    <text evidence="2 7">Belongs to the UDP-glucose/GDP-mannose dehydrogenase family.</text>
</comment>
<dbReference type="Pfam" id="PF00984">
    <property type="entry name" value="UDPG_MGDP_dh"/>
    <property type="match status" value="1"/>
</dbReference>
<dbReference type="GO" id="GO:0016491">
    <property type="term" value="F:oxidoreductase activity"/>
    <property type="evidence" value="ECO:0007669"/>
    <property type="project" value="UniProtKB-KW"/>
</dbReference>
<comment type="pathway">
    <text evidence="1">Nucleotide-sugar biosynthesis; UDP-alpha-D-glucuronate biosynthesis; UDP-alpha-D-glucuronate from UDP-alpha-D-glucose: step 1/1.</text>
</comment>
<dbReference type="Pfam" id="PF03720">
    <property type="entry name" value="UDPG_MGDP_dh_C"/>
    <property type="match status" value="1"/>
</dbReference>
<feature type="domain" description="UDP-glucose/GDP-mannose dehydrogenase C-terminal" evidence="8">
    <location>
        <begin position="313"/>
        <end position="415"/>
    </location>
</feature>
<dbReference type="EC" id="1.1.1.22" evidence="3 7"/>
<dbReference type="PIRSF" id="PIRSF500134">
    <property type="entry name" value="UDPglc_DH_bac"/>
    <property type="match status" value="1"/>
</dbReference>
<dbReference type="InterPro" id="IPR014027">
    <property type="entry name" value="UDP-Glc/GDP-Man_DH_C"/>
</dbReference>
<accession>A0ABW4MSZ0</accession>
<dbReference type="NCBIfam" id="TIGR03026">
    <property type="entry name" value="NDP-sugDHase"/>
    <property type="match status" value="1"/>
</dbReference>
<sequence>MKITVAGAGYVGLVTSVCLAELGHEVICIDIQADKIAKLQEGYSPIYEPELEPLLQKNLIEGRLYFTTNPRYAYTQADLIFIAVGTPQNEDGTANLTYVYDVMETIAIHIEKDAIICTKSTVPVGTNEKMKRIIDSKKLPNLKVEIVSNPEFLREGSAVFDFFYGDRIVIGADNDEVATVLERIYLPLKIPIVKTDINSAEMIKYASNAFLATKISFINEIARMCEKVGANIDDVTYGIGKDQRIGPYFLKAGLGYGGSCFPKDTRALMHTSGSLGHHFELLEAVIGVNNRQKSFPVVKAKEILKSVKGSKIAVLGLSFKPDTDDIREAASITIIKELLMNGASVTAYDPVAIKNAKEVFGNAIDYTDDISSAIQGADLAIIATEWEQIKQYPLHLYSLYMNEPKVIDGRNCYSLEEVQKYPLLYVSVGRPKVVNTLTKRL</sequence>
<dbReference type="InterPro" id="IPR017476">
    <property type="entry name" value="UDP-Glc/GDP-Man"/>
</dbReference>
<evidence type="ECO:0000256" key="4">
    <source>
        <dbReference type="ARBA" id="ARBA00023002"/>
    </source>
</evidence>
<evidence type="ECO:0000313" key="9">
    <source>
        <dbReference type="EMBL" id="MFD1779495.1"/>
    </source>
</evidence>
<dbReference type="EMBL" id="JBHUEK010000018">
    <property type="protein sequence ID" value="MFD1779495.1"/>
    <property type="molecule type" value="Genomic_DNA"/>
</dbReference>
<dbReference type="InterPro" id="IPR036220">
    <property type="entry name" value="UDP-Glc/GDP-Man_DH_C_sf"/>
</dbReference>
<dbReference type="SUPFAM" id="SSF51735">
    <property type="entry name" value="NAD(P)-binding Rossmann-fold domains"/>
    <property type="match status" value="1"/>
</dbReference>
<evidence type="ECO:0000256" key="7">
    <source>
        <dbReference type="PIRNR" id="PIRNR000124"/>
    </source>
</evidence>
<organism evidence="9 10">
    <name type="scientific">Fredinandcohnia salidurans</name>
    <dbReference type="NCBI Taxonomy" id="2595041"/>
    <lineage>
        <taxon>Bacteria</taxon>
        <taxon>Bacillati</taxon>
        <taxon>Bacillota</taxon>
        <taxon>Bacilli</taxon>
        <taxon>Bacillales</taxon>
        <taxon>Bacillaceae</taxon>
        <taxon>Fredinandcohnia</taxon>
    </lineage>
</organism>
<dbReference type="InterPro" id="IPR014026">
    <property type="entry name" value="UDP-Glc/GDP-Man_DH_dimer"/>
</dbReference>
<evidence type="ECO:0000256" key="2">
    <source>
        <dbReference type="ARBA" id="ARBA00006601"/>
    </source>
</evidence>
<dbReference type="Proteomes" id="UP001597227">
    <property type="component" value="Unassembled WGS sequence"/>
</dbReference>
<evidence type="ECO:0000313" key="10">
    <source>
        <dbReference type="Proteomes" id="UP001597227"/>
    </source>
</evidence>
<gene>
    <name evidence="9" type="ORF">ACFSFW_12505</name>
</gene>